<dbReference type="Proteomes" id="UP000694417">
    <property type="component" value="Unplaced"/>
</dbReference>
<keyword evidence="1" id="KW-0472">Membrane</keyword>
<reference evidence="2" key="2">
    <citation type="submission" date="2025-09" db="UniProtKB">
        <authorList>
            <consortium name="Ensembl"/>
        </authorList>
    </citation>
    <scope>IDENTIFICATION</scope>
</reference>
<reference evidence="2" key="1">
    <citation type="submission" date="2025-08" db="UniProtKB">
        <authorList>
            <consortium name="Ensembl"/>
        </authorList>
    </citation>
    <scope>IDENTIFICATION</scope>
</reference>
<dbReference type="AlphaFoldDB" id="A0A8D2GXD1"/>
<evidence type="ECO:0000256" key="1">
    <source>
        <dbReference type="SAM" id="Phobius"/>
    </source>
</evidence>
<proteinExistence type="predicted"/>
<name>A0A8D2GXD1_UROPR</name>
<evidence type="ECO:0000313" key="3">
    <source>
        <dbReference type="Proteomes" id="UP000694417"/>
    </source>
</evidence>
<accession>A0A8D2GXD1</accession>
<evidence type="ECO:0000313" key="2">
    <source>
        <dbReference type="Ensembl" id="ENSUPAP00010003824.1"/>
    </source>
</evidence>
<sequence>MLQVLGLIPSYFLAIHKSEILEKGPCHYKCCIKLVPISVSCPLEFTLLISKFDFSMFFFLLLLLLLFLLLFLFLCSLLFVAALTKALSMFLQALS</sequence>
<keyword evidence="3" id="KW-1185">Reference proteome</keyword>
<dbReference type="Ensembl" id="ENSUPAT00010004404.1">
    <property type="protein sequence ID" value="ENSUPAP00010003824.1"/>
    <property type="gene ID" value="ENSUPAG00010003129.1"/>
</dbReference>
<protein>
    <submittedName>
        <fullName evidence="2">Uncharacterized protein</fullName>
    </submittedName>
</protein>
<feature type="transmembrane region" description="Helical" evidence="1">
    <location>
        <begin position="57"/>
        <end position="83"/>
    </location>
</feature>
<keyword evidence="1" id="KW-0812">Transmembrane</keyword>
<organism evidence="2 3">
    <name type="scientific">Urocitellus parryii</name>
    <name type="common">Arctic ground squirrel</name>
    <name type="synonym">Spermophilus parryii</name>
    <dbReference type="NCBI Taxonomy" id="9999"/>
    <lineage>
        <taxon>Eukaryota</taxon>
        <taxon>Metazoa</taxon>
        <taxon>Chordata</taxon>
        <taxon>Craniata</taxon>
        <taxon>Vertebrata</taxon>
        <taxon>Euteleostomi</taxon>
        <taxon>Mammalia</taxon>
        <taxon>Eutheria</taxon>
        <taxon>Euarchontoglires</taxon>
        <taxon>Glires</taxon>
        <taxon>Rodentia</taxon>
        <taxon>Sciuromorpha</taxon>
        <taxon>Sciuridae</taxon>
        <taxon>Xerinae</taxon>
        <taxon>Marmotini</taxon>
        <taxon>Urocitellus</taxon>
    </lineage>
</organism>
<keyword evidence="1" id="KW-1133">Transmembrane helix</keyword>